<dbReference type="FunFam" id="3.80.10.10:FF:000095">
    <property type="entry name" value="LRR receptor-like serine/threonine-protein kinase GSO1"/>
    <property type="match status" value="1"/>
</dbReference>
<organism evidence="14 15">
    <name type="scientific">Cocos nucifera</name>
    <name type="common">Coconut palm</name>
    <dbReference type="NCBI Taxonomy" id="13894"/>
    <lineage>
        <taxon>Eukaryota</taxon>
        <taxon>Viridiplantae</taxon>
        <taxon>Streptophyta</taxon>
        <taxon>Embryophyta</taxon>
        <taxon>Tracheophyta</taxon>
        <taxon>Spermatophyta</taxon>
        <taxon>Magnoliopsida</taxon>
        <taxon>Liliopsida</taxon>
        <taxon>Arecaceae</taxon>
        <taxon>Arecoideae</taxon>
        <taxon>Cocoseae</taxon>
        <taxon>Attaleinae</taxon>
        <taxon>Cocos</taxon>
    </lineage>
</organism>
<comment type="similarity">
    <text evidence="2">Belongs to the RLP family.</text>
</comment>
<comment type="subcellular location">
    <subcellularLocation>
        <location evidence="1">Cell membrane</location>
        <topology evidence="1">Single-pass type I membrane protein</topology>
    </subcellularLocation>
</comment>
<dbReference type="PANTHER" id="PTHR48063:SF112">
    <property type="entry name" value="RECEPTOR LIKE PROTEIN 30-LIKE"/>
    <property type="match status" value="1"/>
</dbReference>
<protein>
    <submittedName>
        <fullName evidence="14">Receptor-like protein EIX2</fullName>
    </submittedName>
</protein>
<name>A0A8K0IGG9_COCNU</name>
<dbReference type="OrthoDB" id="1060944at2759"/>
<keyword evidence="4" id="KW-0433">Leucine-rich repeat</keyword>
<keyword evidence="9 12" id="KW-0472">Membrane</keyword>
<evidence type="ECO:0000256" key="9">
    <source>
        <dbReference type="ARBA" id="ARBA00023136"/>
    </source>
</evidence>
<keyword evidence="11" id="KW-0325">Glycoprotein</keyword>
<evidence type="ECO:0000256" key="1">
    <source>
        <dbReference type="ARBA" id="ARBA00004251"/>
    </source>
</evidence>
<dbReference type="GO" id="GO:0005886">
    <property type="term" value="C:plasma membrane"/>
    <property type="evidence" value="ECO:0007669"/>
    <property type="project" value="UniProtKB-SubCell"/>
</dbReference>
<dbReference type="Pfam" id="PF13855">
    <property type="entry name" value="LRR_8"/>
    <property type="match status" value="5"/>
</dbReference>
<keyword evidence="5 12" id="KW-0812">Transmembrane</keyword>
<dbReference type="Proteomes" id="UP000797356">
    <property type="component" value="Chromosome 7"/>
</dbReference>
<dbReference type="InterPro" id="IPR032675">
    <property type="entry name" value="LRR_dom_sf"/>
</dbReference>
<reference evidence="14" key="1">
    <citation type="journal article" date="2017" name="Gigascience">
        <title>The genome draft of coconut (Cocos nucifera).</title>
        <authorList>
            <person name="Xiao Y."/>
            <person name="Xu P."/>
            <person name="Fan H."/>
            <person name="Baudouin L."/>
            <person name="Xia W."/>
            <person name="Bocs S."/>
            <person name="Xu J."/>
            <person name="Li Q."/>
            <person name="Guo A."/>
            <person name="Zhou L."/>
            <person name="Li J."/>
            <person name="Wu Y."/>
            <person name="Ma Z."/>
            <person name="Armero A."/>
            <person name="Issali A.E."/>
            <person name="Liu N."/>
            <person name="Peng M."/>
            <person name="Yang Y."/>
        </authorList>
    </citation>
    <scope>NUCLEOTIDE SEQUENCE</scope>
    <source>
        <tissue evidence="14">Spear leaf of Hainan Tall coconut</tissue>
    </source>
</reference>
<comment type="caution">
    <text evidence="14">The sequence shown here is derived from an EMBL/GenBank/DDBJ whole genome shotgun (WGS) entry which is preliminary data.</text>
</comment>
<keyword evidence="8 12" id="KW-1133">Transmembrane helix</keyword>
<evidence type="ECO:0000313" key="15">
    <source>
        <dbReference type="Proteomes" id="UP000797356"/>
    </source>
</evidence>
<keyword evidence="15" id="KW-1185">Reference proteome</keyword>
<dbReference type="EMBL" id="CM017878">
    <property type="protein sequence ID" value="KAG1355034.1"/>
    <property type="molecule type" value="Genomic_DNA"/>
</dbReference>
<dbReference type="SMART" id="SM00365">
    <property type="entry name" value="LRR_SD22"/>
    <property type="match status" value="9"/>
</dbReference>
<dbReference type="SMART" id="SM00369">
    <property type="entry name" value="LRR_TYP"/>
    <property type="match status" value="15"/>
</dbReference>
<evidence type="ECO:0000256" key="7">
    <source>
        <dbReference type="ARBA" id="ARBA00022737"/>
    </source>
</evidence>
<proteinExistence type="inferred from homology"/>
<dbReference type="FunFam" id="3.80.10.10:FF:000299">
    <property type="entry name" value="Piriformospora indica-insensitive protein 2"/>
    <property type="match status" value="1"/>
</dbReference>
<dbReference type="Gene3D" id="3.80.10.10">
    <property type="entry name" value="Ribonuclease Inhibitor"/>
    <property type="match status" value="6"/>
</dbReference>
<keyword evidence="6" id="KW-0732">Signal</keyword>
<dbReference type="InterPro" id="IPR046956">
    <property type="entry name" value="RLP23-like"/>
</dbReference>
<evidence type="ECO:0000259" key="13">
    <source>
        <dbReference type="Pfam" id="PF08263"/>
    </source>
</evidence>
<evidence type="ECO:0000256" key="10">
    <source>
        <dbReference type="ARBA" id="ARBA00023170"/>
    </source>
</evidence>
<dbReference type="FunFam" id="3.80.10.10:FF:000111">
    <property type="entry name" value="LRR receptor-like serine/threonine-protein kinase ERECTA"/>
    <property type="match status" value="1"/>
</dbReference>
<accession>A0A8K0IGG9</accession>
<dbReference type="Pfam" id="PF08263">
    <property type="entry name" value="LRRNT_2"/>
    <property type="match status" value="1"/>
</dbReference>
<dbReference type="GO" id="GO:0051606">
    <property type="term" value="P:detection of stimulus"/>
    <property type="evidence" value="ECO:0007669"/>
    <property type="project" value="UniProtKB-ARBA"/>
</dbReference>
<dbReference type="PROSITE" id="PS51450">
    <property type="entry name" value="LRR"/>
    <property type="match status" value="1"/>
</dbReference>
<evidence type="ECO:0000256" key="11">
    <source>
        <dbReference type="ARBA" id="ARBA00023180"/>
    </source>
</evidence>
<keyword evidence="7" id="KW-0677">Repeat</keyword>
<dbReference type="InterPro" id="IPR013210">
    <property type="entry name" value="LRR_N_plant-typ"/>
</dbReference>
<dbReference type="AlphaFoldDB" id="A0A8K0IGG9"/>
<dbReference type="FunFam" id="3.80.10.10:FF:000649">
    <property type="entry name" value="Leucine Rich Repeat family protein"/>
    <property type="match status" value="1"/>
</dbReference>
<evidence type="ECO:0000256" key="3">
    <source>
        <dbReference type="ARBA" id="ARBA00022475"/>
    </source>
</evidence>
<keyword evidence="10 14" id="KW-0675">Receptor</keyword>
<dbReference type="SUPFAM" id="SSF52058">
    <property type="entry name" value="L domain-like"/>
    <property type="match status" value="5"/>
</dbReference>
<dbReference type="FunFam" id="3.80.10.10:FF:000470">
    <property type="entry name" value="LRR receptor-like serine/threonine-protein kinase RPK2"/>
    <property type="match status" value="1"/>
</dbReference>
<keyword evidence="3" id="KW-1003">Cell membrane</keyword>
<evidence type="ECO:0000256" key="5">
    <source>
        <dbReference type="ARBA" id="ARBA00022692"/>
    </source>
</evidence>
<reference evidence="14" key="2">
    <citation type="submission" date="2019-07" db="EMBL/GenBank/DDBJ databases">
        <authorList>
            <person name="Yang Y."/>
            <person name="Bocs S."/>
            <person name="Baudouin L."/>
        </authorList>
    </citation>
    <scope>NUCLEOTIDE SEQUENCE</scope>
    <source>
        <tissue evidence="14">Spear leaf of Hainan Tall coconut</tissue>
    </source>
</reference>
<evidence type="ECO:0000256" key="8">
    <source>
        <dbReference type="ARBA" id="ARBA00022989"/>
    </source>
</evidence>
<feature type="transmembrane region" description="Helical" evidence="12">
    <location>
        <begin position="1062"/>
        <end position="1085"/>
    </location>
</feature>
<dbReference type="FunFam" id="3.80.10.10:FF:001347">
    <property type="entry name" value="LRR receptor-like serine/threonine-protein kinase GSO2"/>
    <property type="match status" value="1"/>
</dbReference>
<evidence type="ECO:0000256" key="6">
    <source>
        <dbReference type="ARBA" id="ARBA00022729"/>
    </source>
</evidence>
<evidence type="ECO:0000256" key="12">
    <source>
        <dbReference type="SAM" id="Phobius"/>
    </source>
</evidence>
<evidence type="ECO:0000256" key="4">
    <source>
        <dbReference type="ARBA" id="ARBA00022614"/>
    </source>
</evidence>
<dbReference type="PRINTS" id="PR00019">
    <property type="entry name" value="LEURICHRPT"/>
</dbReference>
<dbReference type="InterPro" id="IPR003591">
    <property type="entry name" value="Leu-rich_rpt_typical-subtyp"/>
</dbReference>
<dbReference type="Pfam" id="PF00560">
    <property type="entry name" value="LRR_1"/>
    <property type="match status" value="7"/>
</dbReference>
<sequence length="1124" mass="124268">MASTKTSIPLAYVIWIGFLLFFGSVQLCLCFSGNSSRSGSCIERERNALLSIQKSIYDAHKWLSWNGNDCCRWRGVGCNAITGHVVKLDLRHPYPYYVANFDENLNKSEVSPSVLHLRHLKYLDLSMNYFGGSPIPDFIGSLANLEYLNLSSAGFGGTIPHQLGNLSNLLYLDLNSYNDFDILDVDNLAWLAQIRSLRYLDMSYVRLSKASNWIHMINMLPSLSVLYLSHAALSSLPFTLPHVNFTSLTTLDLSMNNFASIPSWMFNLSSLEYLNLGTNNFYGNIPLTIGNLRKLQVLNLSRNSFSGDIPKIVWSLKSLRSIDLSENKISGVMQETMGNLKSLEFLDLRSNCISGVIPKTMGNLKSLEFLDLSRNSISGEIPKTITSLTKLWYLWLGDNNISGQIPGTLGNLVELHSLYLSNNVINEQIPETVGNLHHLEGLYLENNSLAGVIPRTMGNLCNLRYFSASENNIGGEITGFMKGFSRCSAKRLQSIDLHNNNLSGPLPSQIGELQSLEYLYLGFNSLNGSIPPSLGKLSALSRLDLSSNSWSGALTEAHFANLKSLLILDISHSSLTINVSQDWLPPFKAVVINMRSCPLGPKFPSWLRNQTDLYALDLSSAGISENFPDWFWDMDLPFSFLNVSNNCMKGKLPISIKKKDADRMIGTFIDWSLTSYLLPEGGIGYMPAFMDLSSNLFSGPIPPTLADKFGALLLAHNKISGSIPSAFCEANYLQVLNLADNNLLGVLPDCWNNSLTVIDFSDNKLSGGIPSSMGSLSQLRSLHLGNNNLSGKIPRSLQQCKQLITLDLGNNKVSGSIPEWIGESLSSLQVLRLRSNMLDGNIPTQLSLLASLQVLDLAGNKLSGTLPPSFGDLIAMIVTPNGSKPILSGLVATYYTENLLITMKNLQLTFTTVLSLVTSLDLSDNNISGEIPKEYTNLRGLYYLNLSRNHLTGRIPKNIGSMGQLESLDLSMNNLSSTIPTSIANLDSLGYLNLSHNNLSGRFPFGNHLQTLINDPSTYIGNRYLCGLPLLEKCPDDEPAVGPTAHGREEKQDENENDSEMIWFYVGLSPGFVVGFWGFLGAVMLKKSTRYAYIRFIDRLCDWIYMATTINSAKPKSKRNRGRM</sequence>
<dbReference type="InterPro" id="IPR001611">
    <property type="entry name" value="Leu-rich_rpt"/>
</dbReference>
<evidence type="ECO:0000313" key="14">
    <source>
        <dbReference type="EMBL" id="KAG1355034.1"/>
    </source>
</evidence>
<gene>
    <name evidence="14" type="ORF">COCNU_07G011460</name>
</gene>
<feature type="domain" description="Leucine-rich repeat-containing N-terminal plant-type" evidence="13">
    <location>
        <begin position="44"/>
        <end position="79"/>
    </location>
</feature>
<evidence type="ECO:0000256" key="2">
    <source>
        <dbReference type="ARBA" id="ARBA00009592"/>
    </source>
</evidence>
<dbReference type="PANTHER" id="PTHR48063">
    <property type="entry name" value="LRR RECEPTOR-LIKE KINASE"/>
    <property type="match status" value="1"/>
</dbReference>